<comment type="caution">
    <text evidence="2">The sequence shown here is derived from an EMBL/GenBank/DDBJ whole genome shotgun (WGS) entry which is preliminary data.</text>
</comment>
<protein>
    <submittedName>
        <fullName evidence="2">Uncharacterized protein</fullName>
    </submittedName>
</protein>
<evidence type="ECO:0000256" key="1">
    <source>
        <dbReference type="SAM" id="MobiDB-lite"/>
    </source>
</evidence>
<name>A0A0N1IID4_PAPMA</name>
<accession>A0A0N1IID4</accession>
<feature type="compositionally biased region" description="Low complexity" evidence="1">
    <location>
        <begin position="1"/>
        <end position="11"/>
    </location>
</feature>
<feature type="region of interest" description="Disordered" evidence="1">
    <location>
        <begin position="37"/>
        <end position="64"/>
    </location>
</feature>
<keyword evidence="3" id="KW-1185">Reference proteome</keyword>
<gene>
    <name evidence="2" type="ORF">RR48_00134</name>
</gene>
<dbReference type="Proteomes" id="UP000053240">
    <property type="component" value="Unassembled WGS sequence"/>
</dbReference>
<dbReference type="InParanoid" id="A0A0N1IID4"/>
<proteinExistence type="predicted"/>
<evidence type="ECO:0000313" key="2">
    <source>
        <dbReference type="EMBL" id="KPJ21623.1"/>
    </source>
</evidence>
<organism evidence="2 3">
    <name type="scientific">Papilio machaon</name>
    <name type="common">Old World swallowtail butterfly</name>
    <dbReference type="NCBI Taxonomy" id="76193"/>
    <lineage>
        <taxon>Eukaryota</taxon>
        <taxon>Metazoa</taxon>
        <taxon>Ecdysozoa</taxon>
        <taxon>Arthropoda</taxon>
        <taxon>Hexapoda</taxon>
        <taxon>Insecta</taxon>
        <taxon>Pterygota</taxon>
        <taxon>Neoptera</taxon>
        <taxon>Endopterygota</taxon>
        <taxon>Lepidoptera</taxon>
        <taxon>Glossata</taxon>
        <taxon>Ditrysia</taxon>
        <taxon>Papilionoidea</taxon>
        <taxon>Papilionidae</taxon>
        <taxon>Papilioninae</taxon>
        <taxon>Papilio</taxon>
    </lineage>
</organism>
<dbReference type="EMBL" id="LADJ01061754">
    <property type="protein sequence ID" value="KPJ21623.1"/>
    <property type="molecule type" value="Genomic_DNA"/>
</dbReference>
<reference evidence="2 3" key="1">
    <citation type="journal article" date="2015" name="Nat. Commun.">
        <title>Outbred genome sequencing and CRISPR/Cas9 gene editing in butterflies.</title>
        <authorList>
            <person name="Li X."/>
            <person name="Fan D."/>
            <person name="Zhang W."/>
            <person name="Liu G."/>
            <person name="Zhang L."/>
            <person name="Zhao L."/>
            <person name="Fang X."/>
            <person name="Chen L."/>
            <person name="Dong Y."/>
            <person name="Chen Y."/>
            <person name="Ding Y."/>
            <person name="Zhao R."/>
            <person name="Feng M."/>
            <person name="Zhu Y."/>
            <person name="Feng Y."/>
            <person name="Jiang X."/>
            <person name="Zhu D."/>
            <person name="Xiang H."/>
            <person name="Feng X."/>
            <person name="Li S."/>
            <person name="Wang J."/>
            <person name="Zhang G."/>
            <person name="Kronforst M.R."/>
            <person name="Wang W."/>
        </authorList>
    </citation>
    <scope>NUCLEOTIDE SEQUENCE [LARGE SCALE GENOMIC DNA]</scope>
    <source>
        <strain evidence="2">Ya'a_city_454_Pm</strain>
        <tissue evidence="2">Whole body</tissue>
    </source>
</reference>
<dbReference type="AlphaFoldDB" id="A0A0N1IID4"/>
<sequence length="64" mass="6474">MAAASSTAACAPVTSHGDHQGKLSLASKIHGLAERLQQLGKSSGDSVDGSEKGSRSRTGIIQLI</sequence>
<evidence type="ECO:0000313" key="3">
    <source>
        <dbReference type="Proteomes" id="UP000053240"/>
    </source>
</evidence>
<feature type="region of interest" description="Disordered" evidence="1">
    <location>
        <begin position="1"/>
        <end position="22"/>
    </location>
</feature>